<feature type="transmembrane region" description="Helical" evidence="1">
    <location>
        <begin position="93"/>
        <end position="114"/>
    </location>
</feature>
<feature type="transmembrane region" description="Helical" evidence="1">
    <location>
        <begin position="36"/>
        <end position="64"/>
    </location>
</feature>
<proteinExistence type="predicted"/>
<keyword evidence="1" id="KW-1133">Transmembrane helix</keyword>
<feature type="transmembrane region" description="Helical" evidence="1">
    <location>
        <begin position="213"/>
        <end position="233"/>
    </location>
</feature>
<sequence>MVTVYLYWAFWMVYCILTLIRSAVKITDPVYKVFQNLLLIIASICTFVTSIHLGVPLIATAFFFDMMGDFFFSLRDFTTDVFKNVFPLWLENAILNSVPFILSLFISNLCRFWFFFDITPEYSLEALVVIVPFVLVSTALIVFGAEKLSPLIVTLGGVYLVSNILGLFLTFNLFLLGAPTLFIGNLLVASAVVIECLSAILFPTDGVNYLTTIAHSLYFFGQHLTLVSLFAMII</sequence>
<keyword evidence="3" id="KW-1185">Reference proteome</keyword>
<feature type="transmembrane region" description="Helical" evidence="1">
    <location>
        <begin position="126"/>
        <end position="145"/>
    </location>
</feature>
<evidence type="ECO:0000256" key="1">
    <source>
        <dbReference type="SAM" id="Phobius"/>
    </source>
</evidence>
<name>A0A5K0U806_9VIRU</name>
<evidence type="ECO:0000313" key="3">
    <source>
        <dbReference type="Proteomes" id="UP000594342"/>
    </source>
</evidence>
<comment type="caution">
    <text evidence="2">The sequence shown here is derived from an EMBL/GenBank/DDBJ whole genome shotgun (WGS) entry which is preliminary data.</text>
</comment>
<protein>
    <submittedName>
        <fullName evidence="2">Uncharacterized protein</fullName>
    </submittedName>
</protein>
<feature type="transmembrane region" description="Helical" evidence="1">
    <location>
        <begin position="182"/>
        <end position="201"/>
    </location>
</feature>
<feature type="transmembrane region" description="Helical" evidence="1">
    <location>
        <begin position="151"/>
        <end position="175"/>
    </location>
</feature>
<evidence type="ECO:0000313" key="2">
    <source>
        <dbReference type="EMBL" id="VBB17967.1"/>
    </source>
</evidence>
<dbReference type="Proteomes" id="UP000594342">
    <property type="component" value="Unassembled WGS sequence"/>
</dbReference>
<gene>
    <name evidence="2" type="ORF">YASMINEVIRUS_430</name>
</gene>
<keyword evidence="1" id="KW-0472">Membrane</keyword>
<dbReference type="EMBL" id="UPSH01000001">
    <property type="protein sequence ID" value="VBB17967.1"/>
    <property type="molecule type" value="Genomic_DNA"/>
</dbReference>
<keyword evidence="1" id="KW-0812">Transmembrane</keyword>
<reference evidence="2 3" key="1">
    <citation type="submission" date="2018-10" db="EMBL/GenBank/DDBJ databases">
        <authorList>
            <consortium name="IHU Genomes"/>
        </authorList>
    </citation>
    <scope>NUCLEOTIDE SEQUENCE [LARGE SCALE GENOMIC DNA]</scope>
    <source>
        <strain evidence="2 3">A1</strain>
    </source>
</reference>
<accession>A0A5K0U806</accession>
<organism evidence="2 3">
    <name type="scientific">Yasminevirus sp. GU-2018</name>
    <dbReference type="NCBI Taxonomy" id="2420051"/>
    <lineage>
        <taxon>Viruses</taxon>
        <taxon>Varidnaviria</taxon>
        <taxon>Bamfordvirae</taxon>
        <taxon>Nucleocytoviricota</taxon>
        <taxon>Megaviricetes</taxon>
        <taxon>Imitervirales</taxon>
        <taxon>Mimiviridae</taxon>
        <taxon>Klosneuvirinae</taxon>
        <taxon>Yasminevirus</taxon>
        <taxon>Yasminevirus saudimassiliense</taxon>
    </lineage>
</organism>
<feature type="transmembrane region" description="Helical" evidence="1">
    <location>
        <begin position="6"/>
        <end position="24"/>
    </location>
</feature>